<dbReference type="EMBL" id="JAELUP010000103">
    <property type="protein sequence ID" value="MBJ6363650.1"/>
    <property type="molecule type" value="Genomic_DNA"/>
</dbReference>
<evidence type="ECO:0000313" key="3">
    <source>
        <dbReference type="Proteomes" id="UP000640274"/>
    </source>
</evidence>
<dbReference type="AlphaFoldDB" id="A0A934JB91"/>
<proteinExistence type="predicted"/>
<keyword evidence="1" id="KW-0812">Transmembrane</keyword>
<keyword evidence="1" id="KW-0472">Membrane</keyword>
<keyword evidence="3" id="KW-1185">Reference proteome</keyword>
<evidence type="ECO:0008006" key="4">
    <source>
        <dbReference type="Google" id="ProtNLM"/>
    </source>
</evidence>
<name>A0A934JB91_9BACL</name>
<feature type="transmembrane region" description="Helical" evidence="1">
    <location>
        <begin position="76"/>
        <end position="94"/>
    </location>
</feature>
<gene>
    <name evidence="2" type="ORF">JFN88_20785</name>
</gene>
<dbReference type="Proteomes" id="UP000640274">
    <property type="component" value="Unassembled WGS sequence"/>
</dbReference>
<comment type="caution">
    <text evidence="2">The sequence shown here is derived from an EMBL/GenBank/DDBJ whole genome shotgun (WGS) entry which is preliminary data.</text>
</comment>
<dbReference type="RefSeq" id="WP_199021179.1">
    <property type="nucleotide sequence ID" value="NZ_JAELUP010000103.1"/>
</dbReference>
<protein>
    <recommendedName>
        <fullName evidence="4">Methyltransferase</fullName>
    </recommendedName>
</protein>
<sequence length="175" mass="20375">MSRSWERMVRKNTSVVNKKRKKQGGNGFISEANRVDRFKGRNIILPLAVIFFTGFYAYISFIARQAAVGDAGNTDTLYWITIACYILLSLLFFFRRPYLNVAKEFVQTRRFTGDKMLRANGIKQINVQDGYVVIEQVKGPSWVFSRFMNRFPTNDMAERLKQFAKDNQIEFVEKA</sequence>
<organism evidence="2 3">
    <name type="scientific">Paenibacillus roseus</name>
    <dbReference type="NCBI Taxonomy" id="2798579"/>
    <lineage>
        <taxon>Bacteria</taxon>
        <taxon>Bacillati</taxon>
        <taxon>Bacillota</taxon>
        <taxon>Bacilli</taxon>
        <taxon>Bacillales</taxon>
        <taxon>Paenibacillaceae</taxon>
        <taxon>Paenibacillus</taxon>
    </lineage>
</organism>
<evidence type="ECO:0000313" key="2">
    <source>
        <dbReference type="EMBL" id="MBJ6363650.1"/>
    </source>
</evidence>
<feature type="transmembrane region" description="Helical" evidence="1">
    <location>
        <begin position="43"/>
        <end position="64"/>
    </location>
</feature>
<reference evidence="2" key="1">
    <citation type="submission" date="2020-12" db="EMBL/GenBank/DDBJ databases">
        <authorList>
            <person name="Huq M.A."/>
        </authorList>
    </citation>
    <scope>NUCLEOTIDE SEQUENCE</scope>
    <source>
        <strain evidence="2">MAHUQ-46</strain>
    </source>
</reference>
<keyword evidence="1" id="KW-1133">Transmembrane helix</keyword>
<evidence type="ECO:0000256" key="1">
    <source>
        <dbReference type="SAM" id="Phobius"/>
    </source>
</evidence>
<accession>A0A934JB91</accession>